<keyword evidence="10" id="KW-0472">Membrane</keyword>
<dbReference type="Proteomes" id="UP000886842">
    <property type="component" value="Unassembled WGS sequence"/>
</dbReference>
<dbReference type="AlphaFoldDB" id="A0A9D1GXQ0"/>
<dbReference type="GO" id="GO:0016020">
    <property type="term" value="C:membrane"/>
    <property type="evidence" value="ECO:0007669"/>
    <property type="project" value="InterPro"/>
</dbReference>
<evidence type="ECO:0000259" key="11">
    <source>
        <dbReference type="Pfam" id="PF07730"/>
    </source>
</evidence>
<feature type="transmembrane region" description="Helical" evidence="10">
    <location>
        <begin position="12"/>
        <end position="40"/>
    </location>
</feature>
<evidence type="ECO:0000256" key="3">
    <source>
        <dbReference type="ARBA" id="ARBA00022553"/>
    </source>
</evidence>
<evidence type="ECO:0000256" key="7">
    <source>
        <dbReference type="ARBA" id="ARBA00022840"/>
    </source>
</evidence>
<feature type="region of interest" description="Disordered" evidence="9">
    <location>
        <begin position="396"/>
        <end position="426"/>
    </location>
</feature>
<keyword evidence="5" id="KW-0547">Nucleotide-binding</keyword>
<feature type="transmembrane region" description="Helical" evidence="10">
    <location>
        <begin position="145"/>
        <end position="170"/>
    </location>
</feature>
<accession>A0A9D1GXQ0</accession>
<keyword evidence="6" id="KW-0418">Kinase</keyword>
<comment type="caution">
    <text evidence="12">The sequence shown here is derived from an EMBL/GenBank/DDBJ whole genome shotgun (WGS) entry which is preliminary data.</text>
</comment>
<keyword evidence="8" id="KW-0902">Two-component regulatory system</keyword>
<protein>
    <recommendedName>
        <fullName evidence="2">histidine kinase</fullName>
        <ecNumber evidence="2">2.7.13.3</ecNumber>
    </recommendedName>
</protein>
<feature type="transmembrane region" description="Helical" evidence="10">
    <location>
        <begin position="46"/>
        <end position="68"/>
    </location>
</feature>
<keyword evidence="10" id="KW-1133">Transmembrane helix</keyword>
<keyword evidence="10" id="KW-0812">Transmembrane</keyword>
<keyword evidence="4" id="KW-0808">Transferase</keyword>
<proteinExistence type="predicted"/>
<feature type="domain" description="Signal transduction histidine kinase subgroup 3 dimerisation and phosphoacceptor" evidence="11">
    <location>
        <begin position="206"/>
        <end position="268"/>
    </location>
</feature>
<reference evidence="12" key="1">
    <citation type="submission" date="2020-10" db="EMBL/GenBank/DDBJ databases">
        <authorList>
            <person name="Gilroy R."/>
        </authorList>
    </citation>
    <scope>NUCLEOTIDE SEQUENCE</scope>
    <source>
        <strain evidence="12">ChiGjej1B1-24693</strain>
    </source>
</reference>
<evidence type="ECO:0000256" key="2">
    <source>
        <dbReference type="ARBA" id="ARBA00012438"/>
    </source>
</evidence>
<comment type="catalytic activity">
    <reaction evidence="1">
        <text>ATP + protein L-histidine = ADP + protein N-phospho-L-histidine.</text>
        <dbReference type="EC" id="2.7.13.3"/>
    </reaction>
</comment>
<sequence length="426" mass="45246">MIRTVAHRGAWLLLRGAWLMLGAAIAMAAAILTGGTISLLPENGRLTATSLAASSIGVIVVAVVLGLLPGVREIEVTAARTLLGVNLEPTPTPALRHRWRTSAWTLLHAVTGLVTGFCLLGLVPGAVLSWLWIATGRTELLERTGIAALAVHPVMGATIMTVLMVAGPWLSGWVALRMAPVLLGPSAADRLAVAEARLADERRHTALARELHDGIGHALAIISIQAAAARRVHDHQPDQAKGALQIIEQTSAQAQAELDHLLGLLRDPATPARRTTRDDLPTLVDRHRRAGLQVTVTDDHRDVPALVWAAVLDILAEALTNAHRHAPDSPVEVRISQDDTHLRLTVDNPAPQQGAHDRTTGGRGILGMQERAALVDGTVSTSCRDHQWQVVATIPVGPDPVSHGPVSHKPVSHSPAHADPSPQEQP</sequence>
<dbReference type="InterPro" id="IPR011712">
    <property type="entry name" value="Sig_transdc_His_kin_sub3_dim/P"/>
</dbReference>
<dbReference type="GO" id="GO:0000155">
    <property type="term" value="F:phosphorelay sensor kinase activity"/>
    <property type="evidence" value="ECO:0007669"/>
    <property type="project" value="InterPro"/>
</dbReference>
<gene>
    <name evidence="12" type="ORF">IAA98_07235</name>
</gene>
<dbReference type="PANTHER" id="PTHR24421">
    <property type="entry name" value="NITRATE/NITRITE SENSOR PROTEIN NARX-RELATED"/>
    <property type="match status" value="1"/>
</dbReference>
<dbReference type="InterPro" id="IPR050482">
    <property type="entry name" value="Sensor_HK_TwoCompSys"/>
</dbReference>
<dbReference type="SUPFAM" id="SSF55874">
    <property type="entry name" value="ATPase domain of HSP90 chaperone/DNA topoisomerase II/histidine kinase"/>
    <property type="match status" value="1"/>
</dbReference>
<evidence type="ECO:0000256" key="10">
    <source>
        <dbReference type="SAM" id="Phobius"/>
    </source>
</evidence>
<dbReference type="Gene3D" id="3.30.565.10">
    <property type="entry name" value="Histidine kinase-like ATPase, C-terminal domain"/>
    <property type="match status" value="1"/>
</dbReference>
<evidence type="ECO:0000256" key="1">
    <source>
        <dbReference type="ARBA" id="ARBA00000085"/>
    </source>
</evidence>
<dbReference type="Gene3D" id="1.20.5.1930">
    <property type="match status" value="1"/>
</dbReference>
<dbReference type="Pfam" id="PF07730">
    <property type="entry name" value="HisKA_3"/>
    <property type="match status" value="1"/>
</dbReference>
<evidence type="ECO:0000313" key="13">
    <source>
        <dbReference type="Proteomes" id="UP000886842"/>
    </source>
</evidence>
<dbReference type="GO" id="GO:0005524">
    <property type="term" value="F:ATP binding"/>
    <property type="evidence" value="ECO:0007669"/>
    <property type="project" value="UniProtKB-KW"/>
</dbReference>
<reference evidence="12" key="2">
    <citation type="journal article" date="2021" name="PeerJ">
        <title>Extensive microbial diversity within the chicken gut microbiome revealed by metagenomics and culture.</title>
        <authorList>
            <person name="Gilroy R."/>
            <person name="Ravi A."/>
            <person name="Getino M."/>
            <person name="Pursley I."/>
            <person name="Horton D.L."/>
            <person name="Alikhan N.F."/>
            <person name="Baker D."/>
            <person name="Gharbi K."/>
            <person name="Hall N."/>
            <person name="Watson M."/>
            <person name="Adriaenssens E.M."/>
            <person name="Foster-Nyarko E."/>
            <person name="Jarju S."/>
            <person name="Secka A."/>
            <person name="Antonio M."/>
            <person name="Oren A."/>
            <person name="Chaudhuri R.R."/>
            <person name="La Ragione R."/>
            <person name="Hildebrand F."/>
            <person name="Pallen M.J."/>
        </authorList>
    </citation>
    <scope>NUCLEOTIDE SEQUENCE</scope>
    <source>
        <strain evidence="12">ChiGjej1B1-24693</strain>
    </source>
</reference>
<dbReference type="InterPro" id="IPR036890">
    <property type="entry name" value="HATPase_C_sf"/>
</dbReference>
<evidence type="ECO:0000256" key="4">
    <source>
        <dbReference type="ARBA" id="ARBA00022679"/>
    </source>
</evidence>
<evidence type="ECO:0000256" key="9">
    <source>
        <dbReference type="SAM" id="MobiDB-lite"/>
    </source>
</evidence>
<name>A0A9D1GXQ0_9ACTN</name>
<dbReference type="PANTHER" id="PTHR24421:SF10">
    <property type="entry name" value="NITRATE_NITRITE SENSOR PROTEIN NARQ"/>
    <property type="match status" value="1"/>
</dbReference>
<feature type="transmembrane region" description="Helical" evidence="10">
    <location>
        <begin position="106"/>
        <end position="133"/>
    </location>
</feature>
<keyword evidence="3" id="KW-0597">Phosphoprotein</keyword>
<dbReference type="EMBL" id="DVLP01000219">
    <property type="protein sequence ID" value="HIT75359.1"/>
    <property type="molecule type" value="Genomic_DNA"/>
</dbReference>
<keyword evidence="7" id="KW-0067">ATP-binding</keyword>
<evidence type="ECO:0000313" key="12">
    <source>
        <dbReference type="EMBL" id="HIT75359.1"/>
    </source>
</evidence>
<evidence type="ECO:0000256" key="5">
    <source>
        <dbReference type="ARBA" id="ARBA00022741"/>
    </source>
</evidence>
<dbReference type="GO" id="GO:0046983">
    <property type="term" value="F:protein dimerization activity"/>
    <property type="evidence" value="ECO:0007669"/>
    <property type="project" value="InterPro"/>
</dbReference>
<organism evidence="12 13">
    <name type="scientific">Candidatus Avipropionibacterium avicola</name>
    <dbReference type="NCBI Taxonomy" id="2840701"/>
    <lineage>
        <taxon>Bacteria</taxon>
        <taxon>Bacillati</taxon>
        <taxon>Actinomycetota</taxon>
        <taxon>Actinomycetes</taxon>
        <taxon>Propionibacteriales</taxon>
        <taxon>Propionibacteriaceae</taxon>
        <taxon>Propionibacteriaceae incertae sedis</taxon>
        <taxon>Candidatus Avipropionibacterium</taxon>
    </lineage>
</organism>
<evidence type="ECO:0000256" key="8">
    <source>
        <dbReference type="ARBA" id="ARBA00023012"/>
    </source>
</evidence>
<evidence type="ECO:0000256" key="6">
    <source>
        <dbReference type="ARBA" id="ARBA00022777"/>
    </source>
</evidence>
<dbReference type="CDD" id="cd16917">
    <property type="entry name" value="HATPase_UhpB-NarQ-NarX-like"/>
    <property type="match status" value="1"/>
</dbReference>
<dbReference type="EC" id="2.7.13.3" evidence="2"/>